<keyword evidence="3" id="KW-0949">S-adenosyl-L-methionine</keyword>
<sequence length="221" mass="25217">MPLNPLTQEEQKWIAAIDAESQKILSMSISARALSGFASLILYSENEVLKPSNTGRLIADICEDTYAFQWHRTDRPAELESLFKSDKYQPVLVFPENYLVESNSVIEPKQIATLEKTPLFIFLDASWREARRIYRKSEYLQNIPCISISEKSISDYVMRKAIHEQQLATCEVAGIVLANSGFTEASSTLVEWFEVVTESYMLTKTQGTRDFTRPKLQGFID</sequence>
<reference evidence="6 7" key="2">
    <citation type="submission" date="2015-01" db="EMBL/GenBank/DDBJ databases">
        <authorList>
            <consortium name="NBRP consortium"/>
            <person name="Sawabe T."/>
            <person name="Meirelles P."/>
            <person name="Feng G."/>
            <person name="Sayaka M."/>
            <person name="Hattori M."/>
            <person name="Ohkuma M."/>
        </authorList>
    </citation>
    <scope>NUCLEOTIDE SEQUENCE [LARGE SCALE GENOMIC DNA]</scope>
    <source>
        <strain evidence="7">JCM 19241</strain>
    </source>
</reference>
<comment type="caution">
    <text evidence="6">The sequence shown here is derived from an EMBL/GenBank/DDBJ whole genome shotgun (WGS) entry which is preliminary data.</text>
</comment>
<name>A0A0B8QMN1_9VIBR</name>
<evidence type="ECO:0000313" key="6">
    <source>
        <dbReference type="EMBL" id="GAM75689.1"/>
    </source>
</evidence>
<proteinExistence type="predicted"/>
<gene>
    <name evidence="6" type="ORF">JCM19241_3601</name>
</gene>
<dbReference type="STRING" id="1481914.JCM19241_3601"/>
<dbReference type="InterPro" id="IPR039262">
    <property type="entry name" value="DTWD2/TAPT"/>
</dbReference>
<dbReference type="Pfam" id="PF03942">
    <property type="entry name" value="DTW"/>
    <property type="match status" value="1"/>
</dbReference>
<dbReference type="PANTHER" id="PTHR21392">
    <property type="entry name" value="TRNA-URIDINE AMINOCARBOXYPROPYLTRANSFERASE 2"/>
    <property type="match status" value="1"/>
</dbReference>
<dbReference type="InterPro" id="IPR005636">
    <property type="entry name" value="DTW"/>
</dbReference>
<accession>A0A0B8QMN1</accession>
<evidence type="ECO:0000259" key="5">
    <source>
        <dbReference type="SMART" id="SM01144"/>
    </source>
</evidence>
<dbReference type="AlphaFoldDB" id="A0A0B8QMN1"/>
<dbReference type="GO" id="GO:0016432">
    <property type="term" value="F:tRNA-uridine aminocarboxypropyltransferase activity"/>
    <property type="evidence" value="ECO:0007669"/>
    <property type="project" value="UniProtKB-EC"/>
</dbReference>
<dbReference type="PANTHER" id="PTHR21392:SF1">
    <property type="entry name" value="TRNA-URIDINE AMINOCARBOXYPROPYLTRANSFERASE"/>
    <property type="match status" value="1"/>
</dbReference>
<protein>
    <recommendedName>
        <fullName evidence="1">tRNA-uridine aminocarboxypropyltransferase</fullName>
        <ecNumber evidence="1">2.5.1.25</ecNumber>
    </recommendedName>
</protein>
<keyword evidence="2" id="KW-0808">Transferase</keyword>
<evidence type="ECO:0000313" key="7">
    <source>
        <dbReference type="Proteomes" id="UP000031666"/>
    </source>
</evidence>
<dbReference type="EMBL" id="BBSC01000004">
    <property type="protein sequence ID" value="GAM75689.1"/>
    <property type="molecule type" value="Genomic_DNA"/>
</dbReference>
<dbReference type="EC" id="2.5.1.25" evidence="1"/>
<keyword evidence="4" id="KW-0819">tRNA processing</keyword>
<evidence type="ECO:0000256" key="4">
    <source>
        <dbReference type="ARBA" id="ARBA00022694"/>
    </source>
</evidence>
<dbReference type="Proteomes" id="UP000031666">
    <property type="component" value="Unassembled WGS sequence"/>
</dbReference>
<reference evidence="6 7" key="1">
    <citation type="submission" date="2015-01" db="EMBL/GenBank/DDBJ databases">
        <title>Vibrio sp. C94 JCM 19241 whole genome shotgun sequence.</title>
        <authorList>
            <person name="Sawabe T."/>
            <person name="Meirelles P."/>
            <person name="Feng G."/>
            <person name="Sayaka M."/>
            <person name="Hattori M."/>
            <person name="Ohkuma M."/>
        </authorList>
    </citation>
    <scope>NUCLEOTIDE SEQUENCE [LARGE SCALE GENOMIC DNA]</scope>
    <source>
        <strain evidence="7">JCM 19241</strain>
    </source>
</reference>
<feature type="domain" description="DTW" evidence="5">
    <location>
        <begin position="20"/>
        <end position="205"/>
    </location>
</feature>
<dbReference type="SMART" id="SM01144">
    <property type="entry name" value="DTW"/>
    <property type="match status" value="1"/>
</dbReference>
<evidence type="ECO:0000256" key="2">
    <source>
        <dbReference type="ARBA" id="ARBA00022679"/>
    </source>
</evidence>
<dbReference type="GO" id="GO:0008033">
    <property type="term" value="P:tRNA processing"/>
    <property type="evidence" value="ECO:0007669"/>
    <property type="project" value="UniProtKB-KW"/>
</dbReference>
<evidence type="ECO:0000256" key="1">
    <source>
        <dbReference type="ARBA" id="ARBA00012386"/>
    </source>
</evidence>
<organism evidence="6 7">
    <name type="scientific">Vibrio ishigakensis</name>
    <dbReference type="NCBI Taxonomy" id="1481914"/>
    <lineage>
        <taxon>Bacteria</taxon>
        <taxon>Pseudomonadati</taxon>
        <taxon>Pseudomonadota</taxon>
        <taxon>Gammaproteobacteria</taxon>
        <taxon>Vibrionales</taxon>
        <taxon>Vibrionaceae</taxon>
        <taxon>Vibrio</taxon>
    </lineage>
</organism>
<evidence type="ECO:0000256" key="3">
    <source>
        <dbReference type="ARBA" id="ARBA00022691"/>
    </source>
</evidence>